<evidence type="ECO:0000313" key="2">
    <source>
        <dbReference type="EMBL" id="KAH0552043.1"/>
    </source>
</evidence>
<keyword evidence="1" id="KW-1133">Transmembrane helix</keyword>
<proteinExistence type="predicted"/>
<keyword evidence="1" id="KW-0812">Transmembrane</keyword>
<keyword evidence="3" id="KW-1185">Reference proteome</keyword>
<protein>
    <submittedName>
        <fullName evidence="2">Uncharacterized protein</fullName>
    </submittedName>
</protein>
<organism evidence="2 3">
    <name type="scientific">Cotesia glomerata</name>
    <name type="common">Lepidopteran parasitic wasp</name>
    <name type="synonym">Apanteles glomeratus</name>
    <dbReference type="NCBI Taxonomy" id="32391"/>
    <lineage>
        <taxon>Eukaryota</taxon>
        <taxon>Metazoa</taxon>
        <taxon>Ecdysozoa</taxon>
        <taxon>Arthropoda</taxon>
        <taxon>Hexapoda</taxon>
        <taxon>Insecta</taxon>
        <taxon>Pterygota</taxon>
        <taxon>Neoptera</taxon>
        <taxon>Endopterygota</taxon>
        <taxon>Hymenoptera</taxon>
        <taxon>Apocrita</taxon>
        <taxon>Ichneumonoidea</taxon>
        <taxon>Braconidae</taxon>
        <taxon>Microgastrinae</taxon>
        <taxon>Cotesia</taxon>
    </lineage>
</organism>
<name>A0AAV7IGA7_COTGL</name>
<reference evidence="2 3" key="1">
    <citation type="journal article" date="2021" name="J. Hered.">
        <title>A chromosome-level genome assembly of the parasitoid wasp, Cotesia glomerata (Hymenoptera: Braconidae).</title>
        <authorList>
            <person name="Pinto B.J."/>
            <person name="Weis J.J."/>
            <person name="Gamble T."/>
            <person name="Ode P.J."/>
            <person name="Paul R."/>
            <person name="Zaspel J.M."/>
        </authorList>
    </citation>
    <scope>NUCLEOTIDE SEQUENCE [LARGE SCALE GENOMIC DNA]</scope>
    <source>
        <strain evidence="2">CgM1</strain>
    </source>
</reference>
<dbReference type="Proteomes" id="UP000826195">
    <property type="component" value="Unassembled WGS sequence"/>
</dbReference>
<keyword evidence="1" id="KW-0472">Membrane</keyword>
<dbReference type="EMBL" id="JAHXZJ010001492">
    <property type="protein sequence ID" value="KAH0552043.1"/>
    <property type="molecule type" value="Genomic_DNA"/>
</dbReference>
<comment type="caution">
    <text evidence="2">The sequence shown here is derived from an EMBL/GenBank/DDBJ whole genome shotgun (WGS) entry which is preliminary data.</text>
</comment>
<evidence type="ECO:0000313" key="3">
    <source>
        <dbReference type="Proteomes" id="UP000826195"/>
    </source>
</evidence>
<accession>A0AAV7IGA7</accession>
<evidence type="ECO:0000256" key="1">
    <source>
        <dbReference type="SAM" id="Phobius"/>
    </source>
</evidence>
<dbReference type="AlphaFoldDB" id="A0AAV7IGA7"/>
<gene>
    <name evidence="2" type="ORF">KQX54_004585</name>
</gene>
<sequence>MSEHIKVVQCMTWQYNISCIVHRGFNDNVRWLDDNDFIKLDQSICDGPVDKHYYKLTGNPRPGLVATRALQKQRLDQYPMAHHLFAGLPSQGSAQTLNLAWVEFLPALVLPFVIVATFTDMVTYIWHLTLSRLQYAVSCPGILWMITS</sequence>
<feature type="transmembrane region" description="Helical" evidence="1">
    <location>
        <begin position="99"/>
        <end position="118"/>
    </location>
</feature>